<dbReference type="InterPro" id="IPR010982">
    <property type="entry name" value="Lambda_DNA-bd_dom_sf"/>
</dbReference>
<dbReference type="CDD" id="cd00093">
    <property type="entry name" value="HTH_XRE"/>
    <property type="match status" value="1"/>
</dbReference>
<keyword evidence="1 3" id="KW-0238">DNA-binding</keyword>
<dbReference type="SUPFAM" id="SSF47413">
    <property type="entry name" value="lambda repressor-like DNA-binding domains"/>
    <property type="match status" value="1"/>
</dbReference>
<name>A0A1I0RSZ5_9FIRM</name>
<dbReference type="PROSITE" id="PS50943">
    <property type="entry name" value="HTH_CROC1"/>
    <property type="match status" value="1"/>
</dbReference>
<evidence type="ECO:0000313" key="4">
    <source>
        <dbReference type="Proteomes" id="UP000199701"/>
    </source>
</evidence>
<dbReference type="AlphaFoldDB" id="A0A1I0RSZ5"/>
<dbReference type="SMART" id="SM00530">
    <property type="entry name" value="HTH_XRE"/>
    <property type="match status" value="1"/>
</dbReference>
<sequence>MNTLLRNRTDICAQLQVAFICQRENASWFIYHFPFGIVYLSNRKENNEMSFGQNLQFLRKMRKGMTQEDLAEKMGVSRQTISKWEIDSAFPEMEKAIALCNLFACSLDELLRKNMNSDSEAYTNMRVEKVLPFRYTRYVVISGSPEDDAIKHIKDWASSYKIEQPEIIGWDFPKVSQEQINVYHMHGYAAACIIPKDFITTSSEIEVITQTDQQYAVITIKEPFKAPFSLIPNAYKTLMRYMDVNNFKHKQIKDVLSCFEKVYEKDGVSYMDVYIAIES</sequence>
<evidence type="ECO:0000256" key="1">
    <source>
        <dbReference type="ARBA" id="ARBA00023125"/>
    </source>
</evidence>
<dbReference type="PANTHER" id="PTHR46558:SF11">
    <property type="entry name" value="HTH-TYPE TRANSCRIPTIONAL REGULATOR XRE"/>
    <property type="match status" value="1"/>
</dbReference>
<dbReference type="STRING" id="99656.SAMN05421659_12238"/>
<reference evidence="3 4" key="1">
    <citation type="submission" date="2016-10" db="EMBL/GenBank/DDBJ databases">
        <authorList>
            <person name="de Groot N.N."/>
        </authorList>
    </citation>
    <scope>NUCLEOTIDE SEQUENCE [LARGE SCALE GENOMIC DNA]</scope>
    <source>
        <strain evidence="3 4">DSM 9179</strain>
    </source>
</reference>
<evidence type="ECO:0000313" key="3">
    <source>
        <dbReference type="EMBL" id="SEW44369.1"/>
    </source>
</evidence>
<dbReference type="InterPro" id="IPR011256">
    <property type="entry name" value="Reg_factor_effector_dom_sf"/>
</dbReference>
<dbReference type="EMBL" id="FOJI01000022">
    <property type="protein sequence ID" value="SEW44369.1"/>
    <property type="molecule type" value="Genomic_DNA"/>
</dbReference>
<protein>
    <submittedName>
        <fullName evidence="3">DNA-binding transcriptional regulator, XRE-family HTH domain</fullName>
    </submittedName>
</protein>
<dbReference type="Gene3D" id="3.20.80.10">
    <property type="entry name" value="Regulatory factor, effector binding domain"/>
    <property type="match status" value="1"/>
</dbReference>
<keyword evidence="4" id="KW-1185">Reference proteome</keyword>
<accession>A0A1I0RSZ5</accession>
<gene>
    <name evidence="3" type="ORF">SAMN05421659_12238</name>
</gene>
<feature type="domain" description="HTH cro/C1-type" evidence="2">
    <location>
        <begin position="55"/>
        <end position="110"/>
    </location>
</feature>
<dbReference type="Pfam" id="PF01381">
    <property type="entry name" value="HTH_3"/>
    <property type="match status" value="1"/>
</dbReference>
<proteinExistence type="predicted"/>
<evidence type="ECO:0000259" key="2">
    <source>
        <dbReference type="PROSITE" id="PS50943"/>
    </source>
</evidence>
<dbReference type="InterPro" id="IPR001387">
    <property type="entry name" value="Cro/C1-type_HTH"/>
</dbReference>
<organism evidence="3 4">
    <name type="scientific">[Clostridium] fimetarium</name>
    <dbReference type="NCBI Taxonomy" id="99656"/>
    <lineage>
        <taxon>Bacteria</taxon>
        <taxon>Bacillati</taxon>
        <taxon>Bacillota</taxon>
        <taxon>Clostridia</taxon>
        <taxon>Lachnospirales</taxon>
        <taxon>Lachnospiraceae</taxon>
    </lineage>
</organism>
<dbReference type="Gene3D" id="1.10.260.40">
    <property type="entry name" value="lambda repressor-like DNA-binding domains"/>
    <property type="match status" value="1"/>
</dbReference>
<dbReference type="Proteomes" id="UP000199701">
    <property type="component" value="Unassembled WGS sequence"/>
</dbReference>
<dbReference type="GO" id="GO:0003677">
    <property type="term" value="F:DNA binding"/>
    <property type="evidence" value="ECO:0007669"/>
    <property type="project" value="UniProtKB-KW"/>
</dbReference>
<dbReference type="PANTHER" id="PTHR46558">
    <property type="entry name" value="TRACRIPTIONAL REGULATORY PROTEIN-RELATED-RELATED"/>
    <property type="match status" value="1"/>
</dbReference>